<dbReference type="Pfam" id="PF00171">
    <property type="entry name" value="Aldedh"/>
    <property type="match status" value="1"/>
</dbReference>
<evidence type="ECO:0000256" key="1">
    <source>
        <dbReference type="ARBA" id="ARBA00009986"/>
    </source>
</evidence>
<dbReference type="Gene3D" id="3.40.605.10">
    <property type="entry name" value="Aldehyde Dehydrogenase, Chain A, domain 1"/>
    <property type="match status" value="1"/>
</dbReference>
<gene>
    <name evidence="5" type="ORF">PUT78_13140</name>
</gene>
<feature type="domain" description="Aldehyde dehydrogenase" evidence="4">
    <location>
        <begin position="19"/>
        <end position="477"/>
    </location>
</feature>
<name>A0ABT5TA97_9RHOB</name>
<dbReference type="PANTHER" id="PTHR42986:SF1">
    <property type="entry name" value="BENZALDEHYDE DEHYDROGENASE YFMT"/>
    <property type="match status" value="1"/>
</dbReference>
<proteinExistence type="inferred from homology"/>
<evidence type="ECO:0000256" key="2">
    <source>
        <dbReference type="ARBA" id="ARBA00023002"/>
    </source>
</evidence>
<keyword evidence="6" id="KW-1185">Reference proteome</keyword>
<dbReference type="Proteomes" id="UP001431784">
    <property type="component" value="Unassembled WGS sequence"/>
</dbReference>
<reference evidence="5" key="1">
    <citation type="submission" date="2023-02" db="EMBL/GenBank/DDBJ databases">
        <title>Description of Roseinatronobacter alkalisoli sp. nov., an alkaliphilic bacerium isolated from soda soil.</title>
        <authorList>
            <person name="Wei W."/>
        </authorList>
    </citation>
    <scope>NUCLEOTIDE SEQUENCE</scope>
    <source>
        <strain evidence="5">HJB301</strain>
    </source>
</reference>
<dbReference type="InterPro" id="IPR016162">
    <property type="entry name" value="Ald_DH_N"/>
</dbReference>
<dbReference type="Gene3D" id="3.40.309.10">
    <property type="entry name" value="Aldehyde Dehydrogenase, Chain A, domain 2"/>
    <property type="match status" value="1"/>
</dbReference>
<evidence type="ECO:0000313" key="5">
    <source>
        <dbReference type="EMBL" id="MDD7972044.1"/>
    </source>
</evidence>
<dbReference type="InterPro" id="IPR016161">
    <property type="entry name" value="Ald_DH/histidinol_DH"/>
</dbReference>
<comment type="similarity">
    <text evidence="1">Belongs to the aldehyde dehydrogenase family.</text>
</comment>
<dbReference type="RefSeq" id="WP_274352724.1">
    <property type="nucleotide sequence ID" value="NZ_JAQZSM010000012.1"/>
</dbReference>
<keyword evidence="2" id="KW-0560">Oxidoreductase</keyword>
<evidence type="ECO:0000256" key="3">
    <source>
        <dbReference type="ARBA" id="ARBA00023027"/>
    </source>
</evidence>
<organism evidence="5 6">
    <name type="scientific">Roseinatronobacter alkalisoli</name>
    <dbReference type="NCBI Taxonomy" id="3028235"/>
    <lineage>
        <taxon>Bacteria</taxon>
        <taxon>Pseudomonadati</taxon>
        <taxon>Pseudomonadota</taxon>
        <taxon>Alphaproteobacteria</taxon>
        <taxon>Rhodobacterales</taxon>
        <taxon>Paracoccaceae</taxon>
        <taxon>Roseinatronobacter</taxon>
    </lineage>
</organism>
<dbReference type="InterPro" id="IPR015590">
    <property type="entry name" value="Aldehyde_DH_dom"/>
</dbReference>
<comment type="caution">
    <text evidence="5">The sequence shown here is derived from an EMBL/GenBank/DDBJ whole genome shotgun (WGS) entry which is preliminary data.</text>
</comment>
<dbReference type="SUPFAM" id="SSF53720">
    <property type="entry name" value="ALDH-like"/>
    <property type="match status" value="1"/>
</dbReference>
<evidence type="ECO:0000313" key="6">
    <source>
        <dbReference type="Proteomes" id="UP001431784"/>
    </source>
</evidence>
<protein>
    <submittedName>
        <fullName evidence="5">Aldehyde dehydrogenase family protein</fullName>
    </submittedName>
</protein>
<accession>A0ABT5TA97</accession>
<keyword evidence="3" id="KW-0520">NAD</keyword>
<dbReference type="InterPro" id="IPR016163">
    <property type="entry name" value="Ald_DH_C"/>
</dbReference>
<sequence>MLDAKHPKTLRGMYIGGQWVKAARNFADLNPNDGSLWAEAPDGTRADARAAIEAAHKAFPDWAAAKFSERAKLMNRIADVFERRTADFIAAIQAEGGGWYGKGAFEAHYIPEVFRSAAATCYNAQGDVMPSEYGKMSTAVRFPMGVISVISPWNFPGILTARGFAFALASGNTIVLKPSEDTPYLGGIFFAEVLEEAGIPAGVFNVITCSRDTVADMGDEMIENPLVKGVSFTGSTPVGRAIAAKSGAHLKKCCVELGGKDSLIVLEDADMERATQAANFGSFMHQGQICMSVEKVLVQESIFPEFLEKFAARAAKLKVGDTADKANVIGPLINDRQVARVKAQLDDAIAKGAQVVVGGGINGRFVEPTILTGVTPDMLIYQDETFGPVVPVIPFRTDDDAIALNNDTEYGLSAGIMSSDEARALAMAQRLETGMCHVNCSSVNDEPHVPFGGSKASGLGRHGGRWAVETFTETRWITLDRGGRPFPPVF</sequence>
<evidence type="ECO:0000259" key="4">
    <source>
        <dbReference type="Pfam" id="PF00171"/>
    </source>
</evidence>
<dbReference type="PANTHER" id="PTHR42986">
    <property type="entry name" value="BENZALDEHYDE DEHYDROGENASE YFMT"/>
    <property type="match status" value="1"/>
</dbReference>
<dbReference type="EMBL" id="JAQZSM010000012">
    <property type="protein sequence ID" value="MDD7972044.1"/>
    <property type="molecule type" value="Genomic_DNA"/>
</dbReference>